<keyword evidence="2" id="KW-0378">Hydrolase</keyword>
<evidence type="ECO:0000259" key="4">
    <source>
        <dbReference type="PROSITE" id="PS50175"/>
    </source>
</evidence>
<proteinExistence type="predicted"/>
<dbReference type="PROSITE" id="PS00141">
    <property type="entry name" value="ASP_PROTEASE"/>
    <property type="match status" value="1"/>
</dbReference>
<dbReference type="Proteomes" id="UP000730481">
    <property type="component" value="Unassembled WGS sequence"/>
</dbReference>
<dbReference type="CDD" id="cd00303">
    <property type="entry name" value="retropepsin_like"/>
    <property type="match status" value="1"/>
</dbReference>
<keyword evidence="3" id="KW-0175">Coiled coil</keyword>
<organism evidence="5 6">
    <name type="scientific">Fusarium beomiforme</name>
    <dbReference type="NCBI Taxonomy" id="44412"/>
    <lineage>
        <taxon>Eukaryota</taxon>
        <taxon>Fungi</taxon>
        <taxon>Dikarya</taxon>
        <taxon>Ascomycota</taxon>
        <taxon>Pezizomycotina</taxon>
        <taxon>Sordariomycetes</taxon>
        <taxon>Hypocreomycetidae</taxon>
        <taxon>Hypocreales</taxon>
        <taxon>Nectriaceae</taxon>
        <taxon>Fusarium</taxon>
        <taxon>Fusarium burgessii species complex</taxon>
    </lineage>
</organism>
<dbReference type="PROSITE" id="PS50175">
    <property type="entry name" value="ASP_PROT_RETROV"/>
    <property type="match status" value="1"/>
</dbReference>
<dbReference type="PANTHER" id="PTHR15503">
    <property type="entry name" value="LDOC1 RELATED"/>
    <property type="match status" value="1"/>
</dbReference>
<feature type="coiled-coil region" evidence="3">
    <location>
        <begin position="1"/>
        <end position="32"/>
    </location>
</feature>
<dbReference type="EMBL" id="PVQB02000444">
    <property type="protein sequence ID" value="KAF4337104.1"/>
    <property type="molecule type" value="Genomic_DNA"/>
</dbReference>
<reference evidence="5" key="1">
    <citation type="journal article" date="2017" name="Mycologia">
        <title>Fusarium algeriense, sp. nov., a novel toxigenic crown rot pathogen of durum wheat from Algeria is nested in the Fusarium burgessii species complex.</title>
        <authorList>
            <person name="Laraba I."/>
            <person name="Keddad A."/>
            <person name="Boureghda H."/>
            <person name="Abdallah N."/>
            <person name="Vaughan M.M."/>
            <person name="Proctor R.H."/>
            <person name="Busman M."/>
            <person name="O'Donnell K."/>
        </authorList>
    </citation>
    <scope>NUCLEOTIDE SEQUENCE</scope>
    <source>
        <strain evidence="5">NRRL 25174</strain>
    </source>
</reference>
<keyword evidence="1" id="KW-0064">Aspartyl protease</keyword>
<evidence type="ECO:0000256" key="2">
    <source>
        <dbReference type="ARBA" id="ARBA00022801"/>
    </source>
</evidence>
<sequence length="269" mass="31616">MATEEEEIDKGLEEIQQTLEQWENELRLAKGYKSEHQLDFTDNFRKEQLQQKLEKAVKEKAKPLTKKEKDDILIEDMVYEMDYQQQIALMTANDCPMDINCTRSECKLQVSEELEETELLTKALRMTTKDSQKTCLELKVRIKGKWLKALVDSGADINFISPNTVNELRLPWKKKQRPYIVRSGEGDAYKYENGRVTREIDHLKVFVNGKNQGINFDIIPARSYDLVLGYPWLQRYNPQFNWRTGQITSYEEHPSDDKLTDSEHNDERS</sequence>
<gene>
    <name evidence="5" type="ORF">FBEOM_9020</name>
</gene>
<evidence type="ECO:0000313" key="5">
    <source>
        <dbReference type="EMBL" id="KAF4337104.1"/>
    </source>
</evidence>
<accession>A0A9P5AE71</accession>
<keyword evidence="5" id="KW-0695">RNA-directed DNA polymerase</keyword>
<dbReference type="InterPro" id="IPR032567">
    <property type="entry name" value="RTL1-rel"/>
</dbReference>
<dbReference type="GO" id="GO:0006508">
    <property type="term" value="P:proteolysis"/>
    <property type="evidence" value="ECO:0007669"/>
    <property type="project" value="InterPro"/>
</dbReference>
<feature type="domain" description="Peptidase A2" evidence="4">
    <location>
        <begin position="147"/>
        <end position="186"/>
    </location>
</feature>
<dbReference type="InterPro" id="IPR021109">
    <property type="entry name" value="Peptidase_aspartic_dom_sf"/>
</dbReference>
<evidence type="ECO:0000313" key="6">
    <source>
        <dbReference type="Proteomes" id="UP000730481"/>
    </source>
</evidence>
<evidence type="ECO:0000256" key="1">
    <source>
        <dbReference type="ARBA" id="ARBA00022750"/>
    </source>
</evidence>
<keyword evidence="1" id="KW-0645">Protease</keyword>
<dbReference type="SUPFAM" id="SSF50630">
    <property type="entry name" value="Acid proteases"/>
    <property type="match status" value="1"/>
</dbReference>
<keyword evidence="5" id="KW-0548">Nucleotidyltransferase</keyword>
<dbReference type="OrthoDB" id="4899847at2759"/>
<dbReference type="Pfam" id="PF13975">
    <property type="entry name" value="gag-asp_proteas"/>
    <property type="match status" value="1"/>
</dbReference>
<comment type="caution">
    <text evidence="5">The sequence shown here is derived from an EMBL/GenBank/DDBJ whole genome shotgun (WGS) entry which is preliminary data.</text>
</comment>
<dbReference type="AlphaFoldDB" id="A0A9P5AE71"/>
<protein>
    <submittedName>
        <fullName evidence="5">Reverse transcriptase domain protein</fullName>
    </submittedName>
</protein>
<keyword evidence="6" id="KW-1185">Reference proteome</keyword>
<dbReference type="InterPro" id="IPR001969">
    <property type="entry name" value="Aspartic_peptidase_AS"/>
</dbReference>
<dbReference type="GO" id="GO:0004190">
    <property type="term" value="F:aspartic-type endopeptidase activity"/>
    <property type="evidence" value="ECO:0007669"/>
    <property type="project" value="UniProtKB-KW"/>
</dbReference>
<reference evidence="5" key="2">
    <citation type="submission" date="2020-02" db="EMBL/GenBank/DDBJ databases">
        <title>Identification and distribution of gene clusters putatively required for synthesis of sphingolipid metabolism inhibitors in phylogenetically diverse species of the filamentous fungus Fusarium.</title>
        <authorList>
            <person name="Kim H.-S."/>
            <person name="Busman M."/>
            <person name="Brown D.W."/>
            <person name="Divon H."/>
            <person name="Uhlig S."/>
            <person name="Proctor R.H."/>
        </authorList>
    </citation>
    <scope>NUCLEOTIDE SEQUENCE</scope>
    <source>
        <strain evidence="5">NRRL 25174</strain>
    </source>
</reference>
<dbReference type="GO" id="GO:0003964">
    <property type="term" value="F:RNA-directed DNA polymerase activity"/>
    <property type="evidence" value="ECO:0007669"/>
    <property type="project" value="UniProtKB-KW"/>
</dbReference>
<dbReference type="InterPro" id="IPR001995">
    <property type="entry name" value="Peptidase_A2_cat"/>
</dbReference>
<evidence type="ECO:0000256" key="3">
    <source>
        <dbReference type="SAM" id="Coils"/>
    </source>
</evidence>
<dbReference type="PANTHER" id="PTHR15503:SF22">
    <property type="entry name" value="TRANSPOSON TY3-I GAG POLYPROTEIN"/>
    <property type="match status" value="1"/>
</dbReference>
<keyword evidence="5" id="KW-0808">Transferase</keyword>
<name>A0A9P5AE71_9HYPO</name>
<dbReference type="Gene3D" id="2.40.70.10">
    <property type="entry name" value="Acid Proteases"/>
    <property type="match status" value="1"/>
</dbReference>